<dbReference type="GO" id="GO:0016020">
    <property type="term" value="C:membrane"/>
    <property type="evidence" value="ECO:0007669"/>
    <property type="project" value="InterPro"/>
</dbReference>
<feature type="region of interest" description="Disordered" evidence="2">
    <location>
        <begin position="630"/>
        <end position="663"/>
    </location>
</feature>
<dbReference type="SUPFAM" id="SSF111369">
    <property type="entry name" value="HlyD-like secretion proteins"/>
    <property type="match status" value="1"/>
</dbReference>
<dbReference type="GO" id="GO:0004222">
    <property type="term" value="F:metalloendopeptidase activity"/>
    <property type="evidence" value="ECO:0007669"/>
    <property type="project" value="InterPro"/>
</dbReference>
<protein>
    <submittedName>
        <fullName evidence="4">Putative peptide zinc metalloprotease protein</fullName>
    </submittedName>
</protein>
<dbReference type="GO" id="GO:0005737">
    <property type="term" value="C:cytoplasm"/>
    <property type="evidence" value="ECO:0007669"/>
    <property type="project" value="TreeGrafter"/>
</dbReference>
<feature type="transmembrane region" description="Helical" evidence="3">
    <location>
        <begin position="288"/>
        <end position="306"/>
    </location>
</feature>
<feature type="transmembrane region" description="Helical" evidence="3">
    <location>
        <begin position="155"/>
        <end position="177"/>
    </location>
</feature>
<keyword evidence="4" id="KW-0378">Hydrolase</keyword>
<feature type="transmembrane region" description="Helical" evidence="3">
    <location>
        <begin position="257"/>
        <end position="281"/>
    </location>
</feature>
<dbReference type="EMBL" id="JACCFH010000001">
    <property type="protein sequence ID" value="NYG33101.1"/>
    <property type="molecule type" value="Genomic_DNA"/>
</dbReference>
<evidence type="ECO:0000313" key="4">
    <source>
        <dbReference type="EMBL" id="NYG33101.1"/>
    </source>
</evidence>
<comment type="caution">
    <text evidence="4">The sequence shown here is derived from an EMBL/GenBank/DDBJ whole genome shotgun (WGS) entry which is preliminary data.</text>
</comment>
<keyword evidence="3" id="KW-0472">Membrane</keyword>
<dbReference type="AlphaFoldDB" id="A0A7Y9U745"/>
<evidence type="ECO:0000256" key="1">
    <source>
        <dbReference type="SAM" id="Coils"/>
    </source>
</evidence>
<dbReference type="RefSeq" id="WP_179633906.1">
    <property type="nucleotide sequence ID" value="NZ_JACCFH010000001.1"/>
</dbReference>
<keyword evidence="3" id="KW-1133">Transmembrane helix</keyword>
<dbReference type="InterPro" id="IPR041881">
    <property type="entry name" value="PqqD_sf"/>
</dbReference>
<dbReference type="Gene3D" id="2.40.50.100">
    <property type="match status" value="1"/>
</dbReference>
<keyword evidence="5" id="KW-1185">Reference proteome</keyword>
<gene>
    <name evidence="4" type="ORF">BDD16_002087</name>
</gene>
<dbReference type="Gene3D" id="1.10.10.1150">
    <property type="entry name" value="Coenzyme PQQ synthesis protein D (PqqD)"/>
    <property type="match status" value="1"/>
</dbReference>
<dbReference type="PANTHER" id="PTHR13325:SF3">
    <property type="entry name" value="MEMBRANE-BOUND TRANSCRIPTION FACTOR SITE-2 PROTEASE"/>
    <property type="match status" value="1"/>
</dbReference>
<organism evidence="4 5">
    <name type="scientific">Sphaerotilus montanus</name>
    <dbReference type="NCBI Taxonomy" id="522889"/>
    <lineage>
        <taxon>Bacteria</taxon>
        <taxon>Pseudomonadati</taxon>
        <taxon>Pseudomonadota</taxon>
        <taxon>Betaproteobacteria</taxon>
        <taxon>Burkholderiales</taxon>
        <taxon>Sphaerotilaceae</taxon>
        <taxon>Sphaerotilus</taxon>
    </lineage>
</organism>
<name>A0A7Y9U745_9BURK</name>
<dbReference type="Proteomes" id="UP000518288">
    <property type="component" value="Unassembled WGS sequence"/>
</dbReference>
<proteinExistence type="predicted"/>
<accession>A0A7Y9U745</accession>
<feature type="coiled-coil region" evidence="1">
    <location>
        <begin position="521"/>
        <end position="555"/>
    </location>
</feature>
<keyword evidence="4" id="KW-0645">Protease</keyword>
<dbReference type="GO" id="GO:0031293">
    <property type="term" value="P:membrane protein intracellular domain proteolysis"/>
    <property type="evidence" value="ECO:0007669"/>
    <property type="project" value="TreeGrafter"/>
</dbReference>
<evidence type="ECO:0000256" key="2">
    <source>
        <dbReference type="SAM" id="MobiDB-lite"/>
    </source>
</evidence>
<keyword evidence="3" id="KW-0812">Transmembrane</keyword>
<dbReference type="PANTHER" id="PTHR13325">
    <property type="entry name" value="PROTEASE M50 MEMBRANE-BOUND TRANSCRIPTION FACTOR SITE 2 PROTEASE"/>
    <property type="match status" value="1"/>
</dbReference>
<evidence type="ECO:0000256" key="3">
    <source>
        <dbReference type="SAM" id="Phobius"/>
    </source>
</evidence>
<keyword evidence="1" id="KW-0175">Coiled coil</keyword>
<reference evidence="4 5" key="1">
    <citation type="submission" date="2020-07" db="EMBL/GenBank/DDBJ databases">
        <title>Genomic Encyclopedia of Archaeal and Bacterial Type Strains, Phase II (KMG-II): from individual species to whole genera.</title>
        <authorList>
            <person name="Goeker M."/>
        </authorList>
    </citation>
    <scope>NUCLEOTIDE SEQUENCE [LARGE SCALE GENOMIC DNA]</scope>
    <source>
        <strain evidence="4 5">DSM 21226</strain>
    </source>
</reference>
<dbReference type="InterPro" id="IPR001193">
    <property type="entry name" value="MBTPS2"/>
</dbReference>
<sequence>MEAPLHSAQWFRVAGLRPRLDEQAAVQRMAVRGAVWQVLTRPDGTRSVRLNATAWATIGRCDGRHTLQRLWEMALAELRDDVPTQDELLGLLARLHRAGLMSFDRQPDFGAPSPDAAADRTTADAEAPRQSLLAWRIPFGCPDAAFGWLAARLRWLFTPAALLLWLLGVGAALVAAWPHTAALSAQLRDGLGTPRGLAWAWLAYPVMKVLHEVGHGVAIRHWGARVPQWGVTLLMGTPVPFVDASATAALPSRRQRAVVAAAGILVELTLVALALGVALVVQPGALRDLALVVVAIGGLSSLLVNANPLMRFDGYHLLCDLADLPNLALRSASHWLHALRRCVLRMPGEAPIVPLPGETPWLWAYAPAALAMRWSVALGMGWWLASVSSVLGALAALYFGWTLVGQPLRALGRWLTGWSLAPAERRRAGWSIATLALCVLGPALAVPLPDAALAQGVLWPPEDALVRTQTAGFVDAVLVTEGQAVQRGDPLLRLAAPTLLAERERLASRIEALQADRFQALRQDKAQLAAVDHALQAAEAERAQTEEQIAGLTVRAQAGGRVHLTGTDDLPGRWLVRGALLGHVDTGAPGRVRVVVAQADAAVITAHRGPVDVWLIGSAAPPMRGTLVGTPSGGGAPLPSAALGERHGGGIATDPADPQGLKPAQPVLQADVRLAQATGERIGARAWVRFEQGRAPLAWQAARALQQQLLHHLSPQP</sequence>
<keyword evidence="4" id="KW-0482">Metalloprotease</keyword>
<evidence type="ECO:0000313" key="5">
    <source>
        <dbReference type="Proteomes" id="UP000518288"/>
    </source>
</evidence>
<feature type="transmembrane region" description="Helical" evidence="3">
    <location>
        <begin position="382"/>
        <end position="404"/>
    </location>
</feature>